<dbReference type="InterPro" id="IPR011032">
    <property type="entry name" value="GroES-like_sf"/>
</dbReference>
<dbReference type="Gene3D" id="3.90.180.10">
    <property type="entry name" value="Medium-chain alcohol dehydrogenases, catalytic domain"/>
    <property type="match status" value="1"/>
</dbReference>
<dbReference type="PANTHER" id="PTHR45033:SF1">
    <property type="entry name" value="OXIDOREDUCTASE (EUROFUNG)"/>
    <property type="match status" value="1"/>
</dbReference>
<organism evidence="2 3">
    <name type="scientific">Periconia digitata</name>
    <dbReference type="NCBI Taxonomy" id="1303443"/>
    <lineage>
        <taxon>Eukaryota</taxon>
        <taxon>Fungi</taxon>
        <taxon>Dikarya</taxon>
        <taxon>Ascomycota</taxon>
        <taxon>Pezizomycotina</taxon>
        <taxon>Dothideomycetes</taxon>
        <taxon>Pleosporomycetidae</taxon>
        <taxon>Pleosporales</taxon>
        <taxon>Massarineae</taxon>
        <taxon>Periconiaceae</taxon>
        <taxon>Periconia</taxon>
    </lineage>
</organism>
<dbReference type="Pfam" id="PF00107">
    <property type="entry name" value="ADH_zinc_N"/>
    <property type="match status" value="1"/>
</dbReference>
<dbReference type="SUPFAM" id="SSF51735">
    <property type="entry name" value="NAD(P)-binding Rossmann-fold domains"/>
    <property type="match status" value="1"/>
</dbReference>
<name>A0A9W4URK5_9PLEO</name>
<proteinExistence type="predicted"/>
<reference evidence="2" key="1">
    <citation type="submission" date="2023-01" db="EMBL/GenBank/DDBJ databases">
        <authorList>
            <person name="Van Ghelder C."/>
            <person name="Rancurel C."/>
        </authorList>
    </citation>
    <scope>NUCLEOTIDE SEQUENCE</scope>
    <source>
        <strain evidence="2">CNCM I-4278</strain>
    </source>
</reference>
<dbReference type="Gene3D" id="3.40.50.720">
    <property type="entry name" value="NAD(P)-binding Rossmann-like Domain"/>
    <property type="match status" value="1"/>
</dbReference>
<dbReference type="GO" id="GO:0016491">
    <property type="term" value="F:oxidoreductase activity"/>
    <property type="evidence" value="ECO:0007669"/>
    <property type="project" value="InterPro"/>
</dbReference>
<comment type="caution">
    <text evidence="2">The sequence shown here is derived from an EMBL/GenBank/DDBJ whole genome shotgun (WGS) entry which is preliminary data.</text>
</comment>
<dbReference type="Pfam" id="PF08240">
    <property type="entry name" value="ADH_N"/>
    <property type="match status" value="1"/>
</dbReference>
<dbReference type="SUPFAM" id="SSF50129">
    <property type="entry name" value="GroES-like"/>
    <property type="match status" value="1"/>
</dbReference>
<evidence type="ECO:0000313" key="2">
    <source>
        <dbReference type="EMBL" id="CAI6341041.1"/>
    </source>
</evidence>
<dbReference type="InterPro" id="IPR013154">
    <property type="entry name" value="ADH-like_N"/>
</dbReference>
<accession>A0A9W4URK5</accession>
<dbReference type="SMART" id="SM00829">
    <property type="entry name" value="PKS_ER"/>
    <property type="match status" value="1"/>
</dbReference>
<dbReference type="InterPro" id="IPR052711">
    <property type="entry name" value="Zinc_ADH-like"/>
</dbReference>
<dbReference type="PANTHER" id="PTHR45033">
    <property type="match status" value="1"/>
</dbReference>
<evidence type="ECO:0000259" key="1">
    <source>
        <dbReference type="SMART" id="SM00829"/>
    </source>
</evidence>
<dbReference type="InterPro" id="IPR036291">
    <property type="entry name" value="NAD(P)-bd_dom_sf"/>
</dbReference>
<dbReference type="InterPro" id="IPR013149">
    <property type="entry name" value="ADH-like_C"/>
</dbReference>
<keyword evidence="3" id="KW-1185">Reference proteome</keyword>
<sequence length="351" mass="38087">MAYPKTYRAFRRTKTPYPRTIELHEETLPDSLSSHDVVIRIHAVSLNYRDKAMLEEGRYPAHVRDGGIPACDCAAEVVATGPQVSEFAVGDRVSVTPALSLITGAERDQEATAMGGDSTGVLREYAVFEEKHLVKIPDHLSWEEAATIPGAGISAWRSLDSLKGLTEGATAVLQGTGGVSMYALLICLSAGIRPIITSSSDEKLANILKLDPRIAGINYKTHPDITAEVLRITQGNGVDYVVNNVGLSSVPEDIKSLRKWGGSIALVGFLEGFKAGWPSEVLFQLLEKAAKLQGIMIGSRIDLQELNTFIGEKKIRLDTLIDRTFAFEDSAAALDYLWTGSHVGKIVIKIP</sequence>
<dbReference type="Proteomes" id="UP001152607">
    <property type="component" value="Unassembled WGS sequence"/>
</dbReference>
<dbReference type="CDD" id="cd08276">
    <property type="entry name" value="MDR7"/>
    <property type="match status" value="1"/>
</dbReference>
<feature type="domain" description="Enoyl reductase (ER)" evidence="1">
    <location>
        <begin position="18"/>
        <end position="348"/>
    </location>
</feature>
<dbReference type="InterPro" id="IPR020843">
    <property type="entry name" value="ER"/>
</dbReference>
<evidence type="ECO:0000313" key="3">
    <source>
        <dbReference type="Proteomes" id="UP001152607"/>
    </source>
</evidence>
<dbReference type="OrthoDB" id="3509362at2759"/>
<dbReference type="EMBL" id="CAOQHR010000011">
    <property type="protein sequence ID" value="CAI6341041.1"/>
    <property type="molecule type" value="Genomic_DNA"/>
</dbReference>
<gene>
    <name evidence="2" type="ORF">PDIGIT_LOCUS14229</name>
</gene>
<dbReference type="AlphaFoldDB" id="A0A9W4URK5"/>
<protein>
    <recommendedName>
        <fullName evidence="1">Enoyl reductase (ER) domain-containing protein</fullName>
    </recommendedName>
</protein>